<evidence type="ECO:0000313" key="2">
    <source>
        <dbReference type="EMBL" id="EYD77394.1"/>
    </source>
</evidence>
<dbReference type="Proteomes" id="UP000019666">
    <property type="component" value="Unassembled WGS sequence"/>
</dbReference>
<evidence type="ECO:0000313" key="3">
    <source>
        <dbReference type="Proteomes" id="UP000019666"/>
    </source>
</evidence>
<keyword evidence="1" id="KW-0472">Membrane</keyword>
<dbReference type="STRING" id="442562.Rumeso_01101"/>
<sequence length="65" mass="6553">MGGTRLEGGRATALGTLGGVLTLAALTTAMEFQSVPAYVQEIVTGTILLALVALDRAATPRPATP</sequence>
<reference evidence="2 3" key="1">
    <citation type="submission" date="2013-02" db="EMBL/GenBank/DDBJ databases">
        <authorList>
            <person name="Fiebig A."/>
            <person name="Goeker M."/>
            <person name="Klenk H.-P.P."/>
        </authorList>
    </citation>
    <scope>NUCLEOTIDE SEQUENCE [LARGE SCALE GENOMIC DNA]</scope>
    <source>
        <strain evidence="2 3">DSM 19309</strain>
    </source>
</reference>
<accession>A0A017HUF9</accession>
<dbReference type="AlphaFoldDB" id="A0A017HUF9"/>
<feature type="transmembrane region" description="Helical" evidence="1">
    <location>
        <begin position="35"/>
        <end position="54"/>
    </location>
</feature>
<dbReference type="HOGENOM" id="CLU_028880_6_5_5"/>
<keyword evidence="3" id="KW-1185">Reference proteome</keyword>
<feature type="transmembrane region" description="Helical" evidence="1">
    <location>
        <begin position="12"/>
        <end position="29"/>
    </location>
</feature>
<name>A0A017HUF9_9RHOB</name>
<protein>
    <submittedName>
        <fullName evidence="2">ABC transporter, membrane spanning protein (Ribose)</fullName>
    </submittedName>
</protein>
<keyword evidence="1" id="KW-0812">Transmembrane</keyword>
<gene>
    <name evidence="2" type="ORF">Rumeso_01101</name>
</gene>
<dbReference type="PATRIC" id="fig|442562.3.peg.1093"/>
<proteinExistence type="predicted"/>
<comment type="caution">
    <text evidence="2">The sequence shown here is derived from an EMBL/GenBank/DDBJ whole genome shotgun (WGS) entry which is preliminary data.</text>
</comment>
<evidence type="ECO:0000256" key="1">
    <source>
        <dbReference type="SAM" id="Phobius"/>
    </source>
</evidence>
<dbReference type="EMBL" id="AOSK01000030">
    <property type="protein sequence ID" value="EYD77394.1"/>
    <property type="molecule type" value="Genomic_DNA"/>
</dbReference>
<organism evidence="2 3">
    <name type="scientific">Rubellimicrobium mesophilum DSM 19309</name>
    <dbReference type="NCBI Taxonomy" id="442562"/>
    <lineage>
        <taxon>Bacteria</taxon>
        <taxon>Pseudomonadati</taxon>
        <taxon>Pseudomonadota</taxon>
        <taxon>Alphaproteobacteria</taxon>
        <taxon>Rhodobacterales</taxon>
        <taxon>Roseobacteraceae</taxon>
        <taxon>Rubellimicrobium</taxon>
    </lineage>
</organism>
<keyword evidence="1" id="KW-1133">Transmembrane helix</keyword>